<feature type="region of interest" description="Disordered" evidence="1">
    <location>
        <begin position="1"/>
        <end position="43"/>
    </location>
</feature>
<evidence type="ECO:0000256" key="1">
    <source>
        <dbReference type="SAM" id="MobiDB-lite"/>
    </source>
</evidence>
<organism evidence="3 4">
    <name type="scientific">Williamsia phyllosphaerae</name>
    <dbReference type="NCBI Taxonomy" id="885042"/>
    <lineage>
        <taxon>Bacteria</taxon>
        <taxon>Bacillati</taxon>
        <taxon>Actinomycetota</taxon>
        <taxon>Actinomycetes</taxon>
        <taxon>Mycobacteriales</taxon>
        <taxon>Nocardiaceae</taxon>
        <taxon>Williamsia</taxon>
    </lineage>
</organism>
<name>A0ABQ1V077_9NOCA</name>
<proteinExistence type="predicted"/>
<evidence type="ECO:0000313" key="3">
    <source>
        <dbReference type="EMBL" id="GGF32778.1"/>
    </source>
</evidence>
<keyword evidence="2" id="KW-0472">Membrane</keyword>
<accession>A0ABQ1V077</accession>
<dbReference type="RefSeq" id="WP_188490842.1">
    <property type="nucleotide sequence ID" value="NZ_BMCS01000002.1"/>
</dbReference>
<sequence length="80" mass="8234">MTTEPNPYKPDADLEAGGELAPGATPPDSGSTSMGSDGRQTVPKRFSPTIITVMIIVGIIIVLAVAGGIAVIFDAFQLFT</sequence>
<dbReference type="Proteomes" id="UP000632454">
    <property type="component" value="Unassembled WGS sequence"/>
</dbReference>
<feature type="transmembrane region" description="Helical" evidence="2">
    <location>
        <begin position="49"/>
        <end position="73"/>
    </location>
</feature>
<protein>
    <submittedName>
        <fullName evidence="3">Uncharacterized protein</fullName>
    </submittedName>
</protein>
<dbReference type="InterPro" id="IPR045512">
    <property type="entry name" value="DUF6480"/>
</dbReference>
<gene>
    <name evidence="3" type="ORF">GCM10007298_30830</name>
</gene>
<keyword evidence="2" id="KW-0812">Transmembrane</keyword>
<dbReference type="EMBL" id="BMCS01000002">
    <property type="protein sequence ID" value="GGF32778.1"/>
    <property type="molecule type" value="Genomic_DNA"/>
</dbReference>
<dbReference type="Pfam" id="PF20088">
    <property type="entry name" value="DUF6480"/>
    <property type="match status" value="1"/>
</dbReference>
<keyword evidence="4" id="KW-1185">Reference proteome</keyword>
<keyword evidence="2" id="KW-1133">Transmembrane helix</keyword>
<evidence type="ECO:0000256" key="2">
    <source>
        <dbReference type="SAM" id="Phobius"/>
    </source>
</evidence>
<feature type="compositionally biased region" description="Polar residues" evidence="1">
    <location>
        <begin position="28"/>
        <end position="39"/>
    </location>
</feature>
<evidence type="ECO:0000313" key="4">
    <source>
        <dbReference type="Proteomes" id="UP000632454"/>
    </source>
</evidence>
<reference evidence="4" key="1">
    <citation type="journal article" date="2019" name="Int. J. Syst. Evol. Microbiol.">
        <title>The Global Catalogue of Microorganisms (GCM) 10K type strain sequencing project: providing services to taxonomists for standard genome sequencing and annotation.</title>
        <authorList>
            <consortium name="The Broad Institute Genomics Platform"/>
            <consortium name="The Broad Institute Genome Sequencing Center for Infectious Disease"/>
            <person name="Wu L."/>
            <person name="Ma J."/>
        </authorList>
    </citation>
    <scope>NUCLEOTIDE SEQUENCE [LARGE SCALE GENOMIC DNA]</scope>
    <source>
        <strain evidence="4">CCM 7855</strain>
    </source>
</reference>
<comment type="caution">
    <text evidence="3">The sequence shown here is derived from an EMBL/GenBank/DDBJ whole genome shotgun (WGS) entry which is preliminary data.</text>
</comment>